<evidence type="ECO:0000313" key="2">
    <source>
        <dbReference type="EMBL" id="GAV09364.1"/>
    </source>
</evidence>
<proteinExistence type="predicted"/>
<feature type="transmembrane region" description="Helical" evidence="1">
    <location>
        <begin position="100"/>
        <end position="117"/>
    </location>
</feature>
<reference evidence="2 3" key="1">
    <citation type="journal article" date="2016" name="Nat. Commun.">
        <title>Extremotolerant tardigrade genome and improved radiotolerance of human cultured cells by tardigrade-unique protein.</title>
        <authorList>
            <person name="Hashimoto T."/>
            <person name="Horikawa D.D."/>
            <person name="Saito Y."/>
            <person name="Kuwahara H."/>
            <person name="Kozuka-Hata H."/>
            <person name="Shin-I T."/>
            <person name="Minakuchi Y."/>
            <person name="Ohishi K."/>
            <person name="Motoyama A."/>
            <person name="Aizu T."/>
            <person name="Enomoto A."/>
            <person name="Kondo K."/>
            <person name="Tanaka S."/>
            <person name="Hara Y."/>
            <person name="Koshikawa S."/>
            <person name="Sagara H."/>
            <person name="Miura T."/>
            <person name="Yokobori S."/>
            <person name="Miyagawa K."/>
            <person name="Suzuki Y."/>
            <person name="Kubo T."/>
            <person name="Oyama M."/>
            <person name="Kohara Y."/>
            <person name="Fujiyama A."/>
            <person name="Arakawa K."/>
            <person name="Katayama T."/>
            <person name="Toyoda A."/>
            <person name="Kunieda T."/>
        </authorList>
    </citation>
    <scope>NUCLEOTIDE SEQUENCE [LARGE SCALE GENOMIC DNA]</scope>
    <source>
        <strain evidence="2 3">YOKOZUNA-1</strain>
    </source>
</reference>
<dbReference type="AlphaFoldDB" id="A0A1D1WBB2"/>
<keyword evidence="1" id="KW-0472">Membrane</keyword>
<evidence type="ECO:0000313" key="3">
    <source>
        <dbReference type="Proteomes" id="UP000186922"/>
    </source>
</evidence>
<dbReference type="EMBL" id="BDGG01000022">
    <property type="protein sequence ID" value="GAV09364.1"/>
    <property type="molecule type" value="Genomic_DNA"/>
</dbReference>
<sequence length="128" mass="14210">MFEGGAKWVVQNRKFLQEEQKKMTALRKPPRLALGRYFNDKIINSLQLVCWPRPGRSVISTPVATESHPSGAGQIAACLNGVLFCKTSAKKFYADKQYKVLCMVVVGLLGLLAHHAHHVSFNFLNGSP</sequence>
<organism evidence="2 3">
    <name type="scientific">Ramazzottius varieornatus</name>
    <name type="common">Water bear</name>
    <name type="synonym">Tardigrade</name>
    <dbReference type="NCBI Taxonomy" id="947166"/>
    <lineage>
        <taxon>Eukaryota</taxon>
        <taxon>Metazoa</taxon>
        <taxon>Ecdysozoa</taxon>
        <taxon>Tardigrada</taxon>
        <taxon>Eutardigrada</taxon>
        <taxon>Parachela</taxon>
        <taxon>Hypsibioidea</taxon>
        <taxon>Ramazzottiidae</taxon>
        <taxon>Ramazzottius</taxon>
    </lineage>
</organism>
<gene>
    <name evidence="2" type="primary">RvY_18917-1</name>
    <name evidence="2" type="synonym">RvY_18917.1</name>
    <name evidence="2" type="ORF">RvY_18917</name>
</gene>
<keyword evidence="3" id="KW-1185">Reference proteome</keyword>
<name>A0A1D1WBB2_RAMVA</name>
<accession>A0A1D1WBB2</accession>
<keyword evidence="1" id="KW-1133">Transmembrane helix</keyword>
<dbReference type="Proteomes" id="UP000186922">
    <property type="component" value="Unassembled WGS sequence"/>
</dbReference>
<comment type="caution">
    <text evidence="2">The sequence shown here is derived from an EMBL/GenBank/DDBJ whole genome shotgun (WGS) entry which is preliminary data.</text>
</comment>
<keyword evidence="1" id="KW-0812">Transmembrane</keyword>
<evidence type="ECO:0000256" key="1">
    <source>
        <dbReference type="SAM" id="Phobius"/>
    </source>
</evidence>
<protein>
    <submittedName>
        <fullName evidence="2">Uncharacterized protein</fullName>
    </submittedName>
</protein>